<dbReference type="EMBL" id="MU002272">
    <property type="protein sequence ID" value="KAF2787860.1"/>
    <property type="molecule type" value="Genomic_DNA"/>
</dbReference>
<organism evidence="4 5">
    <name type="scientific">Melanomma pulvis-pyrius CBS 109.77</name>
    <dbReference type="NCBI Taxonomy" id="1314802"/>
    <lineage>
        <taxon>Eukaryota</taxon>
        <taxon>Fungi</taxon>
        <taxon>Dikarya</taxon>
        <taxon>Ascomycota</taxon>
        <taxon>Pezizomycotina</taxon>
        <taxon>Dothideomycetes</taxon>
        <taxon>Pleosporomycetidae</taxon>
        <taxon>Pleosporales</taxon>
        <taxon>Melanommataceae</taxon>
        <taxon>Melanomma</taxon>
    </lineage>
</organism>
<evidence type="ECO:0000313" key="5">
    <source>
        <dbReference type="Proteomes" id="UP000799757"/>
    </source>
</evidence>
<proteinExistence type="inferred from homology"/>
<name>A0A6A6WUG5_9PLEO</name>
<gene>
    <name evidence="4" type="ORF">K505DRAFT_366982</name>
</gene>
<reference evidence="4" key="1">
    <citation type="journal article" date="2020" name="Stud. Mycol.">
        <title>101 Dothideomycetes genomes: a test case for predicting lifestyles and emergence of pathogens.</title>
        <authorList>
            <person name="Haridas S."/>
            <person name="Albert R."/>
            <person name="Binder M."/>
            <person name="Bloem J."/>
            <person name="Labutti K."/>
            <person name="Salamov A."/>
            <person name="Andreopoulos B."/>
            <person name="Baker S."/>
            <person name="Barry K."/>
            <person name="Bills G."/>
            <person name="Bluhm B."/>
            <person name="Cannon C."/>
            <person name="Castanera R."/>
            <person name="Culley D."/>
            <person name="Daum C."/>
            <person name="Ezra D."/>
            <person name="Gonzalez J."/>
            <person name="Henrissat B."/>
            <person name="Kuo A."/>
            <person name="Liang C."/>
            <person name="Lipzen A."/>
            <person name="Lutzoni F."/>
            <person name="Magnuson J."/>
            <person name="Mondo S."/>
            <person name="Nolan M."/>
            <person name="Ohm R."/>
            <person name="Pangilinan J."/>
            <person name="Park H.-J."/>
            <person name="Ramirez L."/>
            <person name="Alfaro M."/>
            <person name="Sun H."/>
            <person name="Tritt A."/>
            <person name="Yoshinaga Y."/>
            <person name="Zwiers L.-H."/>
            <person name="Turgeon B."/>
            <person name="Goodwin S."/>
            <person name="Spatafora J."/>
            <person name="Crous P."/>
            <person name="Grigoriev I."/>
        </authorList>
    </citation>
    <scope>NUCLEOTIDE SEQUENCE</scope>
    <source>
        <strain evidence="4">CBS 109.77</strain>
    </source>
</reference>
<dbReference type="InterPro" id="IPR021765">
    <property type="entry name" value="UstYa-like"/>
</dbReference>
<evidence type="ECO:0000256" key="1">
    <source>
        <dbReference type="ARBA" id="ARBA00004685"/>
    </source>
</evidence>
<dbReference type="AlphaFoldDB" id="A0A6A6WUG5"/>
<comment type="pathway">
    <text evidence="1">Mycotoxin biosynthesis.</text>
</comment>
<sequence>MAQILKAIRDRLSSEKHQNEEVKYEALSNSPNQDALCVCNRGGSSTHVASSSQSTRMRIAVQVTISLVVLALWTALVAFYLARNPHLLHRYSGAKRLENQFPIVPTDFQEDKRYVESDPYDSPFWNPAKNENVSDSMSITAWNYYGNSYVWLHKDDPYSIPGGRPLIPLYPEKDGWMKDYTGFITAYQHEIHCLGAIKNVLNGLKHGKTYNSGVEEHVHEHNDHCVEVIRHALSCQPDLTLEVETFDENGEHTPFWGGMRHMCRDRDAVHDFLGARNMGFKMVAEDDGREVLKAWAWPLPSNKFEA</sequence>
<evidence type="ECO:0000256" key="2">
    <source>
        <dbReference type="ARBA" id="ARBA00035112"/>
    </source>
</evidence>
<dbReference type="PANTHER" id="PTHR33365:SF4">
    <property type="entry name" value="CYCLOCHLOROTINE BIOSYNTHESIS PROTEIN O"/>
    <property type="match status" value="1"/>
</dbReference>
<protein>
    <submittedName>
        <fullName evidence="4">Uncharacterized protein</fullName>
    </submittedName>
</protein>
<dbReference type="PANTHER" id="PTHR33365">
    <property type="entry name" value="YALI0B05434P"/>
    <property type="match status" value="1"/>
</dbReference>
<accession>A0A6A6WUG5</accession>
<evidence type="ECO:0000313" key="4">
    <source>
        <dbReference type="EMBL" id="KAF2787860.1"/>
    </source>
</evidence>
<dbReference type="Pfam" id="PF11807">
    <property type="entry name" value="UstYa"/>
    <property type="match status" value="1"/>
</dbReference>
<keyword evidence="3" id="KW-0472">Membrane</keyword>
<dbReference type="OrthoDB" id="3687641at2759"/>
<keyword evidence="3" id="KW-1133">Transmembrane helix</keyword>
<comment type="similarity">
    <text evidence="2">Belongs to the ustYa family.</text>
</comment>
<keyword evidence="3" id="KW-0812">Transmembrane</keyword>
<keyword evidence="5" id="KW-1185">Reference proteome</keyword>
<feature type="transmembrane region" description="Helical" evidence="3">
    <location>
        <begin position="59"/>
        <end position="82"/>
    </location>
</feature>
<dbReference type="GO" id="GO:0043386">
    <property type="term" value="P:mycotoxin biosynthetic process"/>
    <property type="evidence" value="ECO:0007669"/>
    <property type="project" value="InterPro"/>
</dbReference>
<evidence type="ECO:0000256" key="3">
    <source>
        <dbReference type="SAM" id="Phobius"/>
    </source>
</evidence>
<dbReference type="Proteomes" id="UP000799757">
    <property type="component" value="Unassembled WGS sequence"/>
</dbReference>